<keyword evidence="3" id="KW-1185">Reference proteome</keyword>
<feature type="region of interest" description="Disordered" evidence="1">
    <location>
        <begin position="243"/>
        <end position="270"/>
    </location>
</feature>
<proteinExistence type="predicted"/>
<protein>
    <submittedName>
        <fullName evidence="2">Ciliary microtubule associated protein 1B</fullName>
    </submittedName>
</protein>
<evidence type="ECO:0000313" key="2">
    <source>
        <dbReference type="Ensembl" id="ENSPKIP00000010800.1"/>
    </source>
</evidence>
<dbReference type="InterPro" id="IPR051291">
    <property type="entry name" value="CIMAP"/>
</dbReference>
<dbReference type="Pfam" id="PF07004">
    <property type="entry name" value="SHIPPO-rpt"/>
    <property type="match status" value="6"/>
</dbReference>
<dbReference type="GeneTree" id="ENSGT00940000161995"/>
<dbReference type="Proteomes" id="UP000261540">
    <property type="component" value="Unplaced"/>
</dbReference>
<dbReference type="GO" id="GO:0005856">
    <property type="term" value="C:cytoskeleton"/>
    <property type="evidence" value="ECO:0007669"/>
    <property type="project" value="TreeGrafter"/>
</dbReference>
<reference evidence="2" key="1">
    <citation type="submission" date="2025-08" db="UniProtKB">
        <authorList>
            <consortium name="Ensembl"/>
        </authorList>
    </citation>
    <scope>IDENTIFICATION</scope>
</reference>
<sequence length="302" mass="32713">MGRRHGNDAPVNTNYIPRIQVTNCATKLLLHVLGLRGLKFLTKRRMSGADAWVGTWRPHKPKGPIAAFYSSPGPKYALPGATGVNYHDPRKSKAPAFSFGCRHRQFSSSCSPGPGYLIPSHVTRTGRSGTPAYSLYGRSRDSLLFQTPGPGQYAPENAGKSAYRSAPAYSLSARSKGFRNDQTPGPAAYMLPSVLGPNTANKISAPNFSLVGRSKYGSFHEDLQKTPGPGTYSVVQPSVYKYKPPQYSMTGRNSLPGDMTRKPGPAAHRPEQVTMTRNKAPSFSFGTRHSDFVAPLIVDVGN</sequence>
<dbReference type="STRING" id="1676925.ENSPKIP00000010800"/>
<dbReference type="InterPro" id="IPR010736">
    <property type="entry name" value="SHIPPO-rpt"/>
</dbReference>
<reference evidence="2" key="2">
    <citation type="submission" date="2025-09" db="UniProtKB">
        <authorList>
            <consortium name="Ensembl"/>
        </authorList>
    </citation>
    <scope>IDENTIFICATION</scope>
</reference>
<accession>A0A3B3QYS8</accession>
<dbReference type="AlphaFoldDB" id="A0A3B3QYS8"/>
<dbReference type="Ensembl" id="ENSPKIT00000034938.1">
    <property type="protein sequence ID" value="ENSPKIP00000010800.1"/>
    <property type="gene ID" value="ENSPKIG00000025375.1"/>
</dbReference>
<organism evidence="2 3">
    <name type="scientific">Paramormyrops kingsleyae</name>
    <dbReference type="NCBI Taxonomy" id="1676925"/>
    <lineage>
        <taxon>Eukaryota</taxon>
        <taxon>Metazoa</taxon>
        <taxon>Chordata</taxon>
        <taxon>Craniata</taxon>
        <taxon>Vertebrata</taxon>
        <taxon>Euteleostomi</taxon>
        <taxon>Actinopterygii</taxon>
        <taxon>Neopterygii</taxon>
        <taxon>Teleostei</taxon>
        <taxon>Osteoglossocephala</taxon>
        <taxon>Osteoglossomorpha</taxon>
        <taxon>Osteoglossiformes</taxon>
        <taxon>Mormyridae</taxon>
        <taxon>Paramormyrops</taxon>
    </lineage>
</organism>
<evidence type="ECO:0000256" key="1">
    <source>
        <dbReference type="SAM" id="MobiDB-lite"/>
    </source>
</evidence>
<name>A0A3B3QYS8_9TELE</name>
<dbReference type="PANTHER" id="PTHR21580:SF28">
    <property type="entry name" value="BOREALIN N-TERMINAL DOMAIN-CONTAINING PROTEIN-RELATED"/>
    <property type="match status" value="1"/>
</dbReference>
<evidence type="ECO:0000313" key="3">
    <source>
        <dbReference type="Proteomes" id="UP000261540"/>
    </source>
</evidence>
<dbReference type="PANTHER" id="PTHR21580">
    <property type="entry name" value="SHIPPO-1-RELATED"/>
    <property type="match status" value="1"/>
</dbReference>